<evidence type="ECO:0000256" key="3">
    <source>
        <dbReference type="ARBA" id="ARBA00022692"/>
    </source>
</evidence>
<feature type="transmembrane region" description="Helical" evidence="6">
    <location>
        <begin position="268"/>
        <end position="286"/>
    </location>
</feature>
<feature type="transmembrane region" description="Helical" evidence="6">
    <location>
        <begin position="213"/>
        <end position="232"/>
    </location>
</feature>
<organism evidence="8 9">
    <name type="scientific">Paenibacillus polymyxa</name>
    <name type="common">Bacillus polymyxa</name>
    <dbReference type="NCBI Taxonomy" id="1406"/>
    <lineage>
        <taxon>Bacteria</taxon>
        <taxon>Bacillati</taxon>
        <taxon>Bacillota</taxon>
        <taxon>Bacilli</taxon>
        <taxon>Bacillales</taxon>
        <taxon>Paenibacillaceae</taxon>
        <taxon>Paenibacillus</taxon>
    </lineage>
</organism>
<comment type="subcellular location">
    <subcellularLocation>
        <location evidence="1">Endomembrane system</location>
        <topology evidence="1">Multi-pass membrane protein</topology>
    </subcellularLocation>
</comment>
<dbReference type="GO" id="GO:0016020">
    <property type="term" value="C:membrane"/>
    <property type="evidence" value="ECO:0007669"/>
    <property type="project" value="UniProtKB-SubCell"/>
</dbReference>
<dbReference type="InterPro" id="IPR050638">
    <property type="entry name" value="AA-Vitamin_Transporters"/>
</dbReference>
<evidence type="ECO:0000259" key="7">
    <source>
        <dbReference type="Pfam" id="PF00892"/>
    </source>
</evidence>
<feature type="transmembrane region" description="Helical" evidence="6">
    <location>
        <begin position="182"/>
        <end position="201"/>
    </location>
</feature>
<accession>A0A378Y2S0</accession>
<evidence type="ECO:0000313" key="8">
    <source>
        <dbReference type="EMBL" id="SUA70679.1"/>
    </source>
</evidence>
<evidence type="ECO:0000256" key="5">
    <source>
        <dbReference type="ARBA" id="ARBA00023136"/>
    </source>
</evidence>
<protein>
    <submittedName>
        <fullName evidence="8">Uncharacterized transporter YoaV</fullName>
    </submittedName>
</protein>
<dbReference type="RefSeq" id="WP_019687929.1">
    <property type="nucleotide sequence ID" value="NZ_CP036496.1"/>
</dbReference>
<evidence type="ECO:0000256" key="1">
    <source>
        <dbReference type="ARBA" id="ARBA00004127"/>
    </source>
</evidence>
<dbReference type="PANTHER" id="PTHR32322">
    <property type="entry name" value="INNER MEMBRANE TRANSPORTER"/>
    <property type="match status" value="1"/>
</dbReference>
<keyword evidence="5 6" id="KW-0472">Membrane</keyword>
<keyword evidence="3 6" id="KW-0812">Transmembrane</keyword>
<proteinExistence type="inferred from homology"/>
<feature type="transmembrane region" description="Helical" evidence="6">
    <location>
        <begin position="31"/>
        <end position="54"/>
    </location>
</feature>
<dbReference type="Proteomes" id="UP000254400">
    <property type="component" value="Unassembled WGS sequence"/>
</dbReference>
<evidence type="ECO:0000313" key="9">
    <source>
        <dbReference type="Proteomes" id="UP000254400"/>
    </source>
</evidence>
<name>A0A378Y2S0_PAEPO</name>
<dbReference type="InterPro" id="IPR037185">
    <property type="entry name" value="EmrE-like"/>
</dbReference>
<keyword evidence="4 6" id="KW-1133">Transmembrane helix</keyword>
<dbReference type="InterPro" id="IPR000620">
    <property type="entry name" value="EamA_dom"/>
</dbReference>
<feature type="transmembrane region" description="Helical" evidence="6">
    <location>
        <begin position="98"/>
        <end position="117"/>
    </location>
</feature>
<dbReference type="EMBL" id="UGSC01000001">
    <property type="protein sequence ID" value="SUA70679.1"/>
    <property type="molecule type" value="Genomic_DNA"/>
</dbReference>
<feature type="transmembrane region" description="Helical" evidence="6">
    <location>
        <begin position="124"/>
        <end position="145"/>
    </location>
</feature>
<evidence type="ECO:0000256" key="6">
    <source>
        <dbReference type="SAM" id="Phobius"/>
    </source>
</evidence>
<dbReference type="Pfam" id="PF00892">
    <property type="entry name" value="EamA"/>
    <property type="match status" value="2"/>
</dbReference>
<sequence>MSRSLYAALLLLSLIWGGSFMFIKVLLLHQVGPWTIVFLRSSFGLIFIILLMVLIRKPFKIKSIPWKSVILVACVNMVLPWTLIGFSETRIASSMASVLNATTPIWTMLVGLVFFGAIFHRLQWLGMGLAFIGIIILLGINPASIISVDPVGFGCMLLATLCYGFGTQLSKRFLSNLSMYQATFATLFGAAAGGGIMMVIVERPDLSIVSVPGVLGSLIGLGVLGSGVAYILFNYMILRGSAEFASSVTYFVPVSAIVWGFLLLNEHIGWNVLTGLVLILGGVFMANQRRTAKLRVITPSENKTHSGH</sequence>
<gene>
    <name evidence="8" type="primary">yoaV5</name>
    <name evidence="8" type="ORF">NCTC10343_03556</name>
</gene>
<dbReference type="SUPFAM" id="SSF103481">
    <property type="entry name" value="Multidrug resistance efflux transporter EmrE"/>
    <property type="match status" value="2"/>
</dbReference>
<evidence type="ECO:0000256" key="2">
    <source>
        <dbReference type="ARBA" id="ARBA00007362"/>
    </source>
</evidence>
<reference evidence="8 9" key="1">
    <citation type="submission" date="2018-06" db="EMBL/GenBank/DDBJ databases">
        <authorList>
            <consortium name="Pathogen Informatics"/>
            <person name="Doyle S."/>
        </authorList>
    </citation>
    <scope>NUCLEOTIDE SEQUENCE [LARGE SCALE GENOMIC DNA]</scope>
    <source>
        <strain evidence="8 9">NCTC10343</strain>
    </source>
</reference>
<dbReference type="PANTHER" id="PTHR32322:SF9">
    <property type="entry name" value="AMINO-ACID METABOLITE EFFLUX PUMP-RELATED"/>
    <property type="match status" value="1"/>
</dbReference>
<evidence type="ECO:0000256" key="4">
    <source>
        <dbReference type="ARBA" id="ARBA00022989"/>
    </source>
</evidence>
<feature type="transmembrane region" description="Helical" evidence="6">
    <location>
        <begin position="244"/>
        <end position="262"/>
    </location>
</feature>
<comment type="similarity">
    <text evidence="2">Belongs to the EamA transporter family.</text>
</comment>
<feature type="domain" description="EamA" evidence="7">
    <location>
        <begin position="7"/>
        <end position="138"/>
    </location>
</feature>
<dbReference type="GeneID" id="93346897"/>
<dbReference type="AlphaFoldDB" id="A0A378Y2S0"/>
<feature type="transmembrane region" description="Helical" evidence="6">
    <location>
        <begin position="66"/>
        <end position="86"/>
    </location>
</feature>
<feature type="domain" description="EamA" evidence="7">
    <location>
        <begin position="155"/>
        <end position="286"/>
    </location>
</feature>
<feature type="transmembrane region" description="Helical" evidence="6">
    <location>
        <begin position="151"/>
        <end position="170"/>
    </location>
</feature>